<proteinExistence type="inferred from homology"/>
<evidence type="ECO:0000313" key="6">
    <source>
        <dbReference type="EMBL" id="CAL1711108.1"/>
    </source>
</evidence>
<sequence length="348" mass="37944">MPWDVIKLNDGTSIPNIAFGTWTLGNGQQSTDKVDQAISVGFNHIDTAQSYRNEYEAGIAIKESGLDRNDLYITTKYSGLNGLDIETSINNSLNNLGVKYVDLYLIHHPRLAQPDIPTAWKQMEKVKADGLAKSIGVSNFQIADLEILLASAKVKPAANQILLHPYVVGRQTPLIQYAFDNNIAIEAYSVLIPLTHQPGGPVDGPVKDIATRLDVKPEQVLLAWAKAKGVIVVTSSSKKERLEGYLAAGDIGIFLHLLAHSQNLQDVPDLTPEDVNNIDNAGAIGARRMTARTVIRRAAIAALIVAVIFGICSYMGFLPSMFLLHISQSNALIATVVFFILLALKLYF</sequence>
<keyword evidence="4" id="KW-0472">Membrane</keyword>
<comment type="similarity">
    <text evidence="1">Belongs to the aldo/keto reductase family.</text>
</comment>
<keyword evidence="4" id="KW-1133">Transmembrane helix</keyword>
<dbReference type="InterPro" id="IPR044494">
    <property type="entry name" value="AKR3C2/3"/>
</dbReference>
<organism evidence="6 7">
    <name type="scientific">Somion occarium</name>
    <dbReference type="NCBI Taxonomy" id="3059160"/>
    <lineage>
        <taxon>Eukaryota</taxon>
        <taxon>Fungi</taxon>
        <taxon>Dikarya</taxon>
        <taxon>Basidiomycota</taxon>
        <taxon>Agaricomycotina</taxon>
        <taxon>Agaricomycetes</taxon>
        <taxon>Polyporales</taxon>
        <taxon>Cerrenaceae</taxon>
        <taxon>Somion</taxon>
    </lineage>
</organism>
<dbReference type="InterPro" id="IPR023210">
    <property type="entry name" value="NADP_OxRdtase_dom"/>
</dbReference>
<dbReference type="PANTHER" id="PTHR43827:SF3">
    <property type="entry name" value="NADP-DEPENDENT OXIDOREDUCTASE DOMAIN-CONTAINING PROTEIN"/>
    <property type="match status" value="1"/>
</dbReference>
<keyword evidence="7" id="KW-1185">Reference proteome</keyword>
<protein>
    <recommendedName>
        <fullName evidence="5">NADP-dependent oxidoreductase domain-containing protein</fullName>
    </recommendedName>
</protein>
<dbReference type="SUPFAM" id="SSF51430">
    <property type="entry name" value="NAD(P)-linked oxidoreductase"/>
    <property type="match status" value="1"/>
</dbReference>
<accession>A0ABP1DTF8</accession>
<feature type="domain" description="NADP-dependent oxidoreductase" evidence="5">
    <location>
        <begin position="17"/>
        <end position="250"/>
    </location>
</feature>
<evidence type="ECO:0000313" key="7">
    <source>
        <dbReference type="Proteomes" id="UP001497453"/>
    </source>
</evidence>
<keyword evidence="3" id="KW-0560">Oxidoreductase</keyword>
<dbReference type="CDD" id="cd19120">
    <property type="entry name" value="AKR_AKR3C2-3"/>
    <property type="match status" value="1"/>
</dbReference>
<evidence type="ECO:0000256" key="3">
    <source>
        <dbReference type="ARBA" id="ARBA00023002"/>
    </source>
</evidence>
<dbReference type="InterPro" id="IPR018170">
    <property type="entry name" value="Aldo/ket_reductase_CS"/>
</dbReference>
<reference evidence="7" key="1">
    <citation type="submission" date="2024-04" db="EMBL/GenBank/DDBJ databases">
        <authorList>
            <person name="Shaw F."/>
            <person name="Minotto A."/>
        </authorList>
    </citation>
    <scope>NUCLEOTIDE SEQUENCE [LARGE SCALE GENOMIC DNA]</scope>
</reference>
<gene>
    <name evidence="6" type="ORF">GFSPODELE1_LOCUS8177</name>
</gene>
<dbReference type="Proteomes" id="UP001497453">
    <property type="component" value="Chromosome 6"/>
</dbReference>
<dbReference type="PROSITE" id="PS00062">
    <property type="entry name" value="ALDOKETO_REDUCTASE_2"/>
    <property type="match status" value="1"/>
</dbReference>
<dbReference type="InterPro" id="IPR020471">
    <property type="entry name" value="AKR"/>
</dbReference>
<dbReference type="Gene3D" id="3.20.20.100">
    <property type="entry name" value="NADP-dependent oxidoreductase domain"/>
    <property type="match status" value="1"/>
</dbReference>
<evidence type="ECO:0000256" key="4">
    <source>
        <dbReference type="SAM" id="Phobius"/>
    </source>
</evidence>
<dbReference type="EMBL" id="OZ037949">
    <property type="protein sequence ID" value="CAL1711108.1"/>
    <property type="molecule type" value="Genomic_DNA"/>
</dbReference>
<keyword evidence="2" id="KW-0521">NADP</keyword>
<evidence type="ECO:0000256" key="2">
    <source>
        <dbReference type="ARBA" id="ARBA00022857"/>
    </source>
</evidence>
<feature type="transmembrane region" description="Helical" evidence="4">
    <location>
        <begin position="329"/>
        <end position="347"/>
    </location>
</feature>
<evidence type="ECO:0000259" key="5">
    <source>
        <dbReference type="Pfam" id="PF00248"/>
    </source>
</evidence>
<name>A0ABP1DTF8_9APHY</name>
<dbReference type="PRINTS" id="PR00069">
    <property type="entry name" value="ALDKETRDTASE"/>
</dbReference>
<keyword evidence="4" id="KW-0812">Transmembrane</keyword>
<dbReference type="InterPro" id="IPR036812">
    <property type="entry name" value="NAD(P)_OxRdtase_dom_sf"/>
</dbReference>
<evidence type="ECO:0000256" key="1">
    <source>
        <dbReference type="ARBA" id="ARBA00007905"/>
    </source>
</evidence>
<dbReference type="Pfam" id="PF00248">
    <property type="entry name" value="Aldo_ket_red"/>
    <property type="match status" value="1"/>
</dbReference>
<feature type="transmembrane region" description="Helical" evidence="4">
    <location>
        <begin position="298"/>
        <end position="317"/>
    </location>
</feature>
<dbReference type="PANTHER" id="PTHR43827">
    <property type="entry name" value="2,5-DIKETO-D-GLUCONIC ACID REDUCTASE"/>
    <property type="match status" value="1"/>
</dbReference>